<protein>
    <submittedName>
        <fullName evidence="1">Uncharacterized protein</fullName>
    </submittedName>
</protein>
<dbReference type="EMBL" id="BARS01052292">
    <property type="protein sequence ID" value="GAG52677.1"/>
    <property type="molecule type" value="Genomic_DNA"/>
</dbReference>
<sequence length="232" mass="25091">VEDFTPTTNEFGLINLNIGEGTVVSGNFTTIDWSADTYFIKIEMDITGGTTYEEYGISQLLSVPYALHAKTAANTFSGNYNDLSGTPINVSTFTNDAGYLTSFTETDPVFSNLFSITSPADNQLLKYNIGTSKWENWTANFLTTEVDGDATNEIQDLSLSSNTLSLTSDVTTVDLSGYLDNTDSQNLSNVLAQGTDAGSNNITNLADPVNDQDAATKAYIDHKFDMLSIANQ</sequence>
<reference evidence="1" key="1">
    <citation type="journal article" date="2014" name="Front. Microbiol.">
        <title>High frequency of phylogenetically diverse reductive dehalogenase-homologous genes in deep subseafloor sedimentary metagenomes.</title>
        <authorList>
            <person name="Kawai M."/>
            <person name="Futagami T."/>
            <person name="Toyoda A."/>
            <person name="Takaki Y."/>
            <person name="Nishi S."/>
            <person name="Hori S."/>
            <person name="Arai W."/>
            <person name="Tsubouchi T."/>
            <person name="Morono Y."/>
            <person name="Uchiyama I."/>
            <person name="Ito T."/>
            <person name="Fujiyama A."/>
            <person name="Inagaki F."/>
            <person name="Takami H."/>
        </authorList>
    </citation>
    <scope>NUCLEOTIDE SEQUENCE</scope>
    <source>
        <strain evidence="1">Expedition CK06-06</strain>
    </source>
</reference>
<organism evidence="1">
    <name type="scientific">marine sediment metagenome</name>
    <dbReference type="NCBI Taxonomy" id="412755"/>
    <lineage>
        <taxon>unclassified sequences</taxon>
        <taxon>metagenomes</taxon>
        <taxon>ecological metagenomes</taxon>
    </lineage>
</organism>
<name>X0Z2B8_9ZZZZ</name>
<feature type="non-terminal residue" evidence="1">
    <location>
        <position position="1"/>
    </location>
</feature>
<evidence type="ECO:0000313" key="1">
    <source>
        <dbReference type="EMBL" id="GAG52677.1"/>
    </source>
</evidence>
<dbReference type="AlphaFoldDB" id="X0Z2B8"/>
<gene>
    <name evidence="1" type="ORF">S01H1_77769</name>
</gene>
<accession>X0Z2B8</accession>
<comment type="caution">
    <text evidence="1">The sequence shown here is derived from an EMBL/GenBank/DDBJ whole genome shotgun (WGS) entry which is preliminary data.</text>
</comment>
<proteinExistence type="predicted"/>
<feature type="non-terminal residue" evidence="1">
    <location>
        <position position="232"/>
    </location>
</feature>